<name>A0ABS5J4S6_9BACT</name>
<keyword evidence="2" id="KW-1185">Reference proteome</keyword>
<organism evidence="1 2">
    <name type="scientific">Chitinophaga hostae</name>
    <dbReference type="NCBI Taxonomy" id="2831022"/>
    <lineage>
        <taxon>Bacteria</taxon>
        <taxon>Pseudomonadati</taxon>
        <taxon>Bacteroidota</taxon>
        <taxon>Chitinophagia</taxon>
        <taxon>Chitinophagales</taxon>
        <taxon>Chitinophagaceae</taxon>
        <taxon>Chitinophaga</taxon>
    </lineage>
</organism>
<dbReference type="RefSeq" id="WP_211975367.1">
    <property type="nucleotide sequence ID" value="NZ_CBFHAM010000004.1"/>
</dbReference>
<dbReference type="Pfam" id="PF03415">
    <property type="entry name" value="Peptidase_C11"/>
    <property type="match status" value="1"/>
</dbReference>
<proteinExistence type="predicted"/>
<evidence type="ECO:0000313" key="2">
    <source>
        <dbReference type="Proteomes" id="UP000676386"/>
    </source>
</evidence>
<reference evidence="1 2" key="1">
    <citation type="submission" date="2021-04" db="EMBL/GenBank/DDBJ databases">
        <title>Chitinophaga sp. nov., isolated from the rhizosphere soil.</title>
        <authorList>
            <person name="He S."/>
        </authorList>
    </citation>
    <scope>NUCLEOTIDE SEQUENCE [LARGE SCALE GENOMIC DNA]</scope>
    <source>
        <strain evidence="1 2">2R12</strain>
    </source>
</reference>
<protein>
    <submittedName>
        <fullName evidence="1">Uncharacterized protein</fullName>
    </submittedName>
</protein>
<dbReference type="EMBL" id="JAGTXB010000013">
    <property type="protein sequence ID" value="MBS0030229.1"/>
    <property type="molecule type" value="Genomic_DNA"/>
</dbReference>
<dbReference type="Proteomes" id="UP000676386">
    <property type="component" value="Unassembled WGS sequence"/>
</dbReference>
<gene>
    <name evidence="1" type="ORF">KE626_23090</name>
</gene>
<accession>A0ABS5J4S6</accession>
<comment type="caution">
    <text evidence="1">The sequence shown here is derived from an EMBL/GenBank/DDBJ whole genome shotgun (WGS) entry which is preliminary data.</text>
</comment>
<sequence length="493" mass="56158">MAFFDLTIVAIVQFVGNEVDNFTGQIFESINSSVQNTRYVFLCLDKDNTCKVKIYQKGQTEREIPLQGKDFYTTDRETGALPVFFREYVLKDNGVPVQSGRYFMITIGHGAGFGIMTTALRQNRFMEIAHNVKMGNDPDLSHLFQQLEIKMGEDINQALLFAANNFKTNNFKIKPVGAHNFKMSVNKMYNGKFNALIENYTVEQPVINYLTSFQLADIIATEFREAQEKYQLRYTDNIPFDLIIQVNCYMQSIENGYALRNVTKYLCSTEVGFPTYGLSYKQLFEKLTENPGIAVEAFFKTVVNSLIRQKTLQQNAPNADNGNVALSLNSLKDYQLVYDEVSALAEQFISGINAEINQKKLGYYIYDVRDNGPFAGMGSDAYAFLDLSNFLTDLTKGLGTPIPYPLQGNLQKVIVASDSTVVGKPFTTYQDDSPNYPRSFGIFFPRRNRILGTDTEPMLQDLLDYYYDNKFAVNQNWDDFVKLYLTMDMGDYV</sequence>
<evidence type="ECO:0000313" key="1">
    <source>
        <dbReference type="EMBL" id="MBS0030229.1"/>
    </source>
</evidence>
<dbReference type="InterPro" id="IPR005077">
    <property type="entry name" value="Peptidase_C11"/>
</dbReference>